<dbReference type="Gene3D" id="3.40.50.300">
    <property type="entry name" value="P-loop containing nucleotide triphosphate hydrolases"/>
    <property type="match status" value="1"/>
</dbReference>
<dbReference type="SMART" id="SM00942">
    <property type="entry name" value="PriCT_1"/>
    <property type="match status" value="1"/>
</dbReference>
<proteinExistence type="predicted"/>
<dbReference type="InterPro" id="IPR045455">
    <property type="entry name" value="NrS-1_pol-like_helicase"/>
</dbReference>
<dbReference type="InterPro" id="IPR006500">
    <property type="entry name" value="Helicase_put_C_phage/plasmid"/>
</dbReference>
<dbReference type="EMBL" id="BK032530">
    <property type="protein sequence ID" value="DAF46050.1"/>
    <property type="molecule type" value="Genomic_DNA"/>
</dbReference>
<feature type="domain" description="SF3 helicase" evidence="4">
    <location>
        <begin position="466"/>
        <end position="625"/>
    </location>
</feature>
<dbReference type="InterPro" id="IPR014015">
    <property type="entry name" value="Helicase_SF3_DNA-vir"/>
</dbReference>
<dbReference type="GO" id="GO:0005524">
    <property type="term" value="F:ATP binding"/>
    <property type="evidence" value="ECO:0007669"/>
    <property type="project" value="UniProtKB-KW"/>
</dbReference>
<sequence length="750" mass="85215">MESNCRYPQKREIQNVKDLKEAVAFDHVCAAYKNNYRSRDNFLWSDVAVMDCDNDHTENPGEWVTGEKLLVMLPGVAVAIVPSRNNGRAKDGRSARPRFHAYFPIQKLEDEKAYTALKQAIRDPFPFFDGKALDAARFLYGTEAMPEENFWQEGEKTITEFLAGLEPAESSQMESPFYTGGSIPEGSRNNTMSHFASRVLKRFGDTKKAHAVYLQRAEECKPPLSEKELGTIWKSALKFFRNKIESSEGYVPPEEYNNAFGRHSLKPDDFSDIGEAKVLARTCMGKLRYTSATDYIAFVGDHWYEDQQKPLGVIETFMDWQLEDAEKAILQAEDDLTSIGISREDVKSRSKTLANQIPGEKVHLLTALLNADAYRKFVMKYRNYRNLINSQNAAKPMLALDVTELDYDPELLNTPEATYDLSKGMQGGRPHDPDDMITKVTTCSPGNHGEQLWQENLDLFFCKDRELIQYVQQIVGMAAVGRVYAEQMIIAYGGGANGKSTFWNTIARVLGGYSGKISAEAMTMNCRRNVKPEIAELKGKRLIIASELEEGQRLNTGMVKQICSVDPIEAEKKFKSPFHFVPSHTLVLYTNHLPKVTANDDGTWRRLIVIPFNAKITGKSDIKNFSDYLFEEAGPAILKWVIDGAETAIRKKFKIEEPEAVRKAVEKYREDNDWMGQFLEEHCDIDPSFTERSGKLYQQYRIVCLQSGEYIRSTSDFYGNLEKAGFQRHKTKKGILVHGLRLKEGQDFLD</sequence>
<dbReference type="SMART" id="SM00885">
    <property type="entry name" value="D5_N"/>
    <property type="match status" value="1"/>
</dbReference>
<keyword evidence="2" id="KW-0378">Hydrolase</keyword>
<dbReference type="PROSITE" id="PS51206">
    <property type="entry name" value="SF3_HELICASE_1"/>
    <property type="match status" value="1"/>
</dbReference>
<dbReference type="InterPro" id="IPR027417">
    <property type="entry name" value="P-loop_NTPase"/>
</dbReference>
<keyword evidence="3" id="KW-0067">ATP-binding</keyword>
<evidence type="ECO:0000256" key="3">
    <source>
        <dbReference type="ARBA" id="ARBA00022840"/>
    </source>
</evidence>
<dbReference type="PANTHER" id="PTHR35372">
    <property type="entry name" value="ATP BINDING PROTEIN-RELATED"/>
    <property type="match status" value="1"/>
</dbReference>
<accession>A0A8S5S5S5</accession>
<name>A0A8S5S5S5_9CAUD</name>
<protein>
    <submittedName>
        <fullName evidence="5">DsDNA helicase</fullName>
    </submittedName>
</protein>
<dbReference type="SUPFAM" id="SSF52540">
    <property type="entry name" value="P-loop containing nucleoside triphosphate hydrolases"/>
    <property type="match status" value="1"/>
</dbReference>
<dbReference type="Pfam" id="PF08706">
    <property type="entry name" value="D5_N"/>
    <property type="match status" value="1"/>
</dbReference>
<dbReference type="Pfam" id="PF19263">
    <property type="entry name" value="DUF5906"/>
    <property type="match status" value="1"/>
</dbReference>
<dbReference type="PANTHER" id="PTHR35372:SF2">
    <property type="entry name" value="SF3 HELICASE DOMAIN-CONTAINING PROTEIN"/>
    <property type="match status" value="1"/>
</dbReference>
<dbReference type="GO" id="GO:0004386">
    <property type="term" value="F:helicase activity"/>
    <property type="evidence" value="ECO:0007669"/>
    <property type="project" value="UniProtKB-KW"/>
</dbReference>
<reference evidence="5" key="1">
    <citation type="journal article" date="2021" name="Proc. Natl. Acad. Sci. U.S.A.">
        <title>A Catalog of Tens of Thousands of Viruses from Human Metagenomes Reveals Hidden Associations with Chronic Diseases.</title>
        <authorList>
            <person name="Tisza M.J."/>
            <person name="Buck C.B."/>
        </authorList>
    </citation>
    <scope>NUCLEOTIDE SEQUENCE</scope>
    <source>
        <strain evidence="5">Ctm7X10</strain>
    </source>
</reference>
<evidence type="ECO:0000313" key="5">
    <source>
        <dbReference type="EMBL" id="DAF46050.1"/>
    </source>
</evidence>
<keyword evidence="5" id="KW-0347">Helicase</keyword>
<organism evidence="5">
    <name type="scientific">Siphoviridae sp. ctm7X10</name>
    <dbReference type="NCBI Taxonomy" id="2827929"/>
    <lineage>
        <taxon>Viruses</taxon>
        <taxon>Duplodnaviria</taxon>
        <taxon>Heunggongvirae</taxon>
        <taxon>Uroviricota</taxon>
        <taxon>Caudoviricetes</taxon>
    </lineage>
</organism>
<dbReference type="InterPro" id="IPR014820">
    <property type="entry name" value="PriCT_1"/>
</dbReference>
<dbReference type="InterPro" id="IPR014818">
    <property type="entry name" value="Phage/plasmid_primase_P4_C"/>
</dbReference>
<dbReference type="GO" id="GO:0016787">
    <property type="term" value="F:hydrolase activity"/>
    <property type="evidence" value="ECO:0007669"/>
    <property type="project" value="UniProtKB-KW"/>
</dbReference>
<dbReference type="NCBIfam" id="TIGR01613">
    <property type="entry name" value="primase_Cterm"/>
    <property type="match status" value="1"/>
</dbReference>
<dbReference type="InterPro" id="IPR051620">
    <property type="entry name" value="ORF904-like_C"/>
</dbReference>
<keyword evidence="1" id="KW-0547">Nucleotide-binding</keyword>
<evidence type="ECO:0000256" key="2">
    <source>
        <dbReference type="ARBA" id="ARBA00022801"/>
    </source>
</evidence>
<evidence type="ECO:0000259" key="4">
    <source>
        <dbReference type="PROSITE" id="PS51206"/>
    </source>
</evidence>
<evidence type="ECO:0000256" key="1">
    <source>
        <dbReference type="ARBA" id="ARBA00022741"/>
    </source>
</evidence>